<evidence type="ECO:0000259" key="3">
    <source>
        <dbReference type="PROSITE" id="PS51201"/>
    </source>
</evidence>
<dbReference type="InterPro" id="IPR050721">
    <property type="entry name" value="Trk_Ktr_HKT_K-transport"/>
</dbReference>
<dbReference type="Gene3D" id="3.40.50.720">
    <property type="entry name" value="NAD(P)-binding Rossmann-like Domain"/>
    <property type="match status" value="1"/>
</dbReference>
<dbReference type="GO" id="GO:0005886">
    <property type="term" value="C:plasma membrane"/>
    <property type="evidence" value="ECO:0007669"/>
    <property type="project" value="InterPro"/>
</dbReference>
<sequence>IVMGCGRVGAELACELDAGGHKVTIMDKNATNFDKLPSSFSGTAMVGDGTDEEMLKKAGITQADAFVALTREDERNAMAAQIAKVFLIASSHYN</sequence>
<dbReference type="GO" id="GO:0015079">
    <property type="term" value="F:potassium ion transmembrane transporter activity"/>
    <property type="evidence" value="ECO:0007669"/>
    <property type="project" value="InterPro"/>
</dbReference>
<dbReference type="PRINTS" id="PR00335">
    <property type="entry name" value="KUPTAKETRKA"/>
</dbReference>
<gene>
    <name evidence="4" type="ORF">S03H2_53040</name>
</gene>
<accession>X1INN7</accession>
<dbReference type="InterPro" id="IPR006036">
    <property type="entry name" value="K_uptake_TrkA"/>
</dbReference>
<dbReference type="InterPro" id="IPR003148">
    <property type="entry name" value="RCK_N"/>
</dbReference>
<reference evidence="4" key="1">
    <citation type="journal article" date="2014" name="Front. Microbiol.">
        <title>High frequency of phylogenetically diverse reductive dehalogenase-homologous genes in deep subseafloor sedimentary metagenomes.</title>
        <authorList>
            <person name="Kawai M."/>
            <person name="Futagami T."/>
            <person name="Toyoda A."/>
            <person name="Takaki Y."/>
            <person name="Nishi S."/>
            <person name="Hori S."/>
            <person name="Arai W."/>
            <person name="Tsubouchi T."/>
            <person name="Morono Y."/>
            <person name="Uchiyama I."/>
            <person name="Ito T."/>
            <person name="Fujiyama A."/>
            <person name="Inagaki F."/>
            <person name="Takami H."/>
        </authorList>
    </citation>
    <scope>NUCLEOTIDE SEQUENCE</scope>
    <source>
        <strain evidence="4">Expedition CK06-06</strain>
    </source>
</reference>
<comment type="caution">
    <text evidence="4">The sequence shown here is derived from an EMBL/GenBank/DDBJ whole genome shotgun (WGS) entry which is preliminary data.</text>
</comment>
<dbReference type="AlphaFoldDB" id="X1INN7"/>
<dbReference type="PROSITE" id="PS51201">
    <property type="entry name" value="RCK_N"/>
    <property type="match status" value="1"/>
</dbReference>
<proteinExistence type="predicted"/>
<evidence type="ECO:0000313" key="4">
    <source>
        <dbReference type="EMBL" id="GAH70865.1"/>
    </source>
</evidence>
<dbReference type="InterPro" id="IPR036291">
    <property type="entry name" value="NAD(P)-bd_dom_sf"/>
</dbReference>
<keyword evidence="1" id="KW-0813">Transport</keyword>
<dbReference type="SUPFAM" id="SSF51735">
    <property type="entry name" value="NAD(P)-binding Rossmann-fold domains"/>
    <property type="match status" value="1"/>
</dbReference>
<feature type="domain" description="RCK N-terminal" evidence="3">
    <location>
        <begin position="1"/>
        <end position="94"/>
    </location>
</feature>
<evidence type="ECO:0000256" key="1">
    <source>
        <dbReference type="ARBA" id="ARBA00022538"/>
    </source>
</evidence>
<organism evidence="4">
    <name type="scientific">marine sediment metagenome</name>
    <dbReference type="NCBI Taxonomy" id="412755"/>
    <lineage>
        <taxon>unclassified sequences</taxon>
        <taxon>metagenomes</taxon>
        <taxon>ecological metagenomes</taxon>
    </lineage>
</organism>
<dbReference type="PANTHER" id="PTHR43833:SF8">
    <property type="entry name" value="TRK SYSTEM POTASSIUM UPTAKE PROTEIN TRKA"/>
    <property type="match status" value="1"/>
</dbReference>
<protein>
    <recommendedName>
        <fullName evidence="3">RCK N-terminal domain-containing protein</fullName>
    </recommendedName>
</protein>
<name>X1INN7_9ZZZZ</name>
<dbReference type="Pfam" id="PF02254">
    <property type="entry name" value="TrkA_N"/>
    <property type="match status" value="1"/>
</dbReference>
<keyword evidence="2" id="KW-0630">Potassium</keyword>
<dbReference type="PANTHER" id="PTHR43833">
    <property type="entry name" value="POTASSIUM CHANNEL PROTEIN 2-RELATED-RELATED"/>
    <property type="match status" value="1"/>
</dbReference>
<keyword evidence="1" id="KW-0633">Potassium transport</keyword>
<keyword evidence="1" id="KW-0406">Ion transport</keyword>
<evidence type="ECO:0000256" key="2">
    <source>
        <dbReference type="ARBA" id="ARBA00022958"/>
    </source>
</evidence>
<feature type="non-terminal residue" evidence="4">
    <location>
        <position position="1"/>
    </location>
</feature>
<dbReference type="EMBL" id="BARU01033738">
    <property type="protein sequence ID" value="GAH70865.1"/>
    <property type="molecule type" value="Genomic_DNA"/>
</dbReference>